<evidence type="ECO:0000313" key="2">
    <source>
        <dbReference type="EMBL" id="ETM47439.1"/>
    </source>
</evidence>
<reference evidence="2" key="2">
    <citation type="submission" date="2013-11" db="EMBL/GenBank/DDBJ databases">
        <title>The Genome Sequence of Phytophthora parasitica IAC_01/95.</title>
        <authorList>
            <consortium name="The Broad Institute Genomics Platform"/>
            <person name="Russ C."/>
            <person name="Tyler B."/>
            <person name="Panabieres F."/>
            <person name="Shan W."/>
            <person name="Tripathy S."/>
            <person name="Grunwald N."/>
            <person name="Machado M."/>
            <person name="Johnson C.S."/>
            <person name="Arredondo F."/>
            <person name="Hong C."/>
            <person name="Coffey M."/>
            <person name="Young S.K."/>
            <person name="Zeng Q."/>
            <person name="Gargeya S."/>
            <person name="Fitzgerald M."/>
            <person name="Abouelleil A."/>
            <person name="Alvarado L."/>
            <person name="Chapman S.B."/>
            <person name="Gainer-Dewar J."/>
            <person name="Goldberg J."/>
            <person name="Griggs A."/>
            <person name="Gujja S."/>
            <person name="Hansen M."/>
            <person name="Howarth C."/>
            <person name="Imamovic A."/>
            <person name="Ireland A."/>
            <person name="Larimer J."/>
            <person name="McCowan C."/>
            <person name="Murphy C."/>
            <person name="Pearson M."/>
            <person name="Poon T.W."/>
            <person name="Priest M."/>
            <person name="Roberts A."/>
            <person name="Saif S."/>
            <person name="Shea T."/>
            <person name="Sykes S."/>
            <person name="Wortman J."/>
            <person name="Nusbaum C."/>
            <person name="Birren B."/>
        </authorList>
    </citation>
    <scope>NUCLEOTIDE SEQUENCE [LARGE SCALE GENOMIC DNA]</scope>
    <source>
        <strain evidence="2">IAC_01/95</strain>
    </source>
</reference>
<dbReference type="Proteomes" id="UP000054532">
    <property type="component" value="Unassembled WGS sequence"/>
</dbReference>
<dbReference type="Proteomes" id="UP000053864">
    <property type="component" value="Unassembled WGS sequence"/>
</dbReference>
<dbReference type="AlphaFoldDB" id="W2J3Q4"/>
<sequence>MGLDKWNKPAVKGPIERVSASVRGSWGLVAA</sequence>
<evidence type="ECO:0000313" key="1">
    <source>
        <dbReference type="EMBL" id="ETL41049.1"/>
    </source>
</evidence>
<gene>
    <name evidence="2" type="ORF">L914_07854</name>
    <name evidence="1" type="ORF">L916_07893</name>
</gene>
<evidence type="ECO:0000313" key="3">
    <source>
        <dbReference type="Proteomes" id="UP000053864"/>
    </source>
</evidence>
<accession>W2J3Q4</accession>
<proteinExistence type="predicted"/>
<dbReference type="EMBL" id="KI692672">
    <property type="protein sequence ID" value="ETM47439.1"/>
    <property type="molecule type" value="Genomic_DNA"/>
</dbReference>
<name>W2J3Q4_PHYNI</name>
<dbReference type="EMBL" id="KI672722">
    <property type="protein sequence ID" value="ETL41049.1"/>
    <property type="molecule type" value="Genomic_DNA"/>
</dbReference>
<protein>
    <submittedName>
        <fullName evidence="1">Uncharacterized protein</fullName>
    </submittedName>
</protein>
<reference evidence="1 3" key="1">
    <citation type="submission" date="2013-11" db="EMBL/GenBank/DDBJ databases">
        <title>The Genome Sequence of Phytophthora parasitica CJ05E6.</title>
        <authorList>
            <consortium name="The Broad Institute Genomics Platform"/>
            <person name="Russ C."/>
            <person name="Tyler B."/>
            <person name="Panabieres F."/>
            <person name="Shan W."/>
            <person name="Tripathy S."/>
            <person name="Grunwald N."/>
            <person name="Machado M."/>
            <person name="Johnson C.S."/>
            <person name="Arredondo F."/>
            <person name="Hong C."/>
            <person name="Coffey M."/>
            <person name="Young S.K."/>
            <person name="Zeng Q."/>
            <person name="Gargeya S."/>
            <person name="Fitzgerald M."/>
            <person name="Abouelleil A."/>
            <person name="Alvarado L."/>
            <person name="Chapman S.B."/>
            <person name="Gainer-Dewar J."/>
            <person name="Goldberg J."/>
            <person name="Griggs A."/>
            <person name="Gujja S."/>
            <person name="Hansen M."/>
            <person name="Howarth C."/>
            <person name="Imamovic A."/>
            <person name="Ireland A."/>
            <person name="Larimer J."/>
            <person name="McCowan C."/>
            <person name="Murphy C."/>
            <person name="Pearson M."/>
            <person name="Poon T.W."/>
            <person name="Priest M."/>
            <person name="Roberts A."/>
            <person name="Saif S."/>
            <person name="Shea T."/>
            <person name="Sykes S."/>
            <person name="Wortman J."/>
            <person name="Nusbaum C."/>
            <person name="Birren B."/>
        </authorList>
    </citation>
    <scope>NUCLEOTIDE SEQUENCE [LARGE SCALE GENOMIC DNA]</scope>
    <source>
        <strain evidence="1 3">CJ05E6</strain>
    </source>
</reference>
<organism evidence="1 3">
    <name type="scientific">Phytophthora nicotianae</name>
    <name type="common">Potato buckeye rot agent</name>
    <name type="synonym">Phytophthora parasitica</name>
    <dbReference type="NCBI Taxonomy" id="4792"/>
    <lineage>
        <taxon>Eukaryota</taxon>
        <taxon>Sar</taxon>
        <taxon>Stramenopiles</taxon>
        <taxon>Oomycota</taxon>
        <taxon>Peronosporomycetes</taxon>
        <taxon>Peronosporales</taxon>
        <taxon>Peronosporaceae</taxon>
        <taxon>Phytophthora</taxon>
    </lineage>
</organism>